<name>A0ABT5D6K3_9BACT</name>
<dbReference type="EMBL" id="JAQNDM010000002">
    <property type="protein sequence ID" value="MDC0708763.1"/>
    <property type="molecule type" value="Genomic_DNA"/>
</dbReference>
<dbReference type="Proteomes" id="UP001221838">
    <property type="component" value="Unassembled WGS sequence"/>
</dbReference>
<keyword evidence="2" id="KW-1185">Reference proteome</keyword>
<accession>A0ABT5D6K3</accession>
<reference evidence="1 2" key="1">
    <citation type="submission" date="2022-11" db="EMBL/GenBank/DDBJ databases">
        <title>Minimal conservation of predation-associated metabolite biosynthetic gene clusters underscores biosynthetic potential of Myxococcota including descriptions for ten novel species: Archangium lansinium sp. nov., Myxococcus landrumus sp. nov., Nannocystis bai.</title>
        <authorList>
            <person name="Ahearne A."/>
            <person name="Stevens C."/>
            <person name="Dowd S."/>
        </authorList>
    </citation>
    <scope>NUCLEOTIDE SEQUENCE [LARGE SCALE GENOMIC DNA]</scope>
    <source>
        <strain evidence="1 2">NCWAL01</strain>
    </source>
</reference>
<comment type="caution">
    <text evidence="1">The sequence shown here is derived from an EMBL/GenBank/DDBJ whole genome shotgun (WGS) entry which is preliminary data.</text>
</comment>
<proteinExistence type="predicted"/>
<protein>
    <submittedName>
        <fullName evidence="1">Uncharacterized protein</fullName>
    </submittedName>
</protein>
<evidence type="ECO:0000313" key="2">
    <source>
        <dbReference type="Proteomes" id="UP001221838"/>
    </source>
</evidence>
<organism evidence="1 2">
    <name type="scientific">Stigmatella ashevillensis</name>
    <dbReference type="NCBI Taxonomy" id="2995309"/>
    <lineage>
        <taxon>Bacteria</taxon>
        <taxon>Pseudomonadati</taxon>
        <taxon>Myxococcota</taxon>
        <taxon>Myxococcia</taxon>
        <taxon>Myxococcales</taxon>
        <taxon>Cystobacterineae</taxon>
        <taxon>Archangiaceae</taxon>
        <taxon>Stigmatella</taxon>
    </lineage>
</organism>
<evidence type="ECO:0000313" key="1">
    <source>
        <dbReference type="EMBL" id="MDC0708763.1"/>
    </source>
</evidence>
<dbReference type="RefSeq" id="WP_272136749.1">
    <property type="nucleotide sequence ID" value="NZ_JAQNDM010000002.1"/>
</dbReference>
<sequence>MTTSATLQHLSLIPCELAPEAPPLARVEPRLGLPAIDQLALTSFVIGDSEQIVEHARGLAEALAGPDGDATRLRTIARSLAITRSQMDLLDAAIGAAMGRGDFEAVKVLTKLADSMTRRLRMLLEEHRIELGRDRPVQMFVAHANTVKVGSR</sequence>
<gene>
    <name evidence="1" type="ORF">POL68_09815</name>
</gene>